<proteinExistence type="predicted"/>
<name>A0ACC2KUF0_PERAE</name>
<accession>A0ACC2KUF0</accession>
<gene>
    <name evidence="1" type="ORF">MRB53_033031</name>
</gene>
<dbReference type="Proteomes" id="UP001234297">
    <property type="component" value="Chromosome 11"/>
</dbReference>
<keyword evidence="2" id="KW-1185">Reference proteome</keyword>
<evidence type="ECO:0000313" key="1">
    <source>
        <dbReference type="EMBL" id="KAJ8624501.1"/>
    </source>
</evidence>
<comment type="caution">
    <text evidence="1">The sequence shown here is derived from an EMBL/GenBank/DDBJ whole genome shotgun (WGS) entry which is preliminary data.</text>
</comment>
<protein>
    <submittedName>
        <fullName evidence="1">Uncharacterized protein</fullName>
    </submittedName>
</protein>
<dbReference type="EMBL" id="CM056819">
    <property type="protein sequence ID" value="KAJ8624501.1"/>
    <property type="molecule type" value="Genomic_DNA"/>
</dbReference>
<organism evidence="1 2">
    <name type="scientific">Persea americana</name>
    <name type="common">Avocado</name>
    <dbReference type="NCBI Taxonomy" id="3435"/>
    <lineage>
        <taxon>Eukaryota</taxon>
        <taxon>Viridiplantae</taxon>
        <taxon>Streptophyta</taxon>
        <taxon>Embryophyta</taxon>
        <taxon>Tracheophyta</taxon>
        <taxon>Spermatophyta</taxon>
        <taxon>Magnoliopsida</taxon>
        <taxon>Magnoliidae</taxon>
        <taxon>Laurales</taxon>
        <taxon>Lauraceae</taxon>
        <taxon>Persea</taxon>
    </lineage>
</organism>
<evidence type="ECO:0000313" key="2">
    <source>
        <dbReference type="Proteomes" id="UP001234297"/>
    </source>
</evidence>
<sequence length="412" mass="46378">MVVVVLLHINCFAQYALCGLNVGYRRSQRPAIGVGLCISVAIAAPAIAGVYSILSPLGRDYELQTDQEAQDQIGGDVDNSVNLRRKSLERKYSFWSRDGEKVAESRPEWKGGLFDLWEDISVAYLSMFCCFCVFGWNMERLGFGNMYVHIATFLLLCMAPFWIFNLAAVNIDNEVVREALGVTGIMLCVFGLLYGGFWRIQMRKRFNLPGNDFFCGYPAAVDCMQWLCCCTCSLAQEVRTGDSYDIGEDKFYRKQIGGNFQPTLSSVPQDEESPHHDDTTCSLIDRESPASKWKWFCKLQCVVEESLIVLTCDCVIPYGHYYSWISNLQVTSSPGMRSDHFFCYGFFFALPGMSRNGIQLSCVGDDSPRSDCQGQEVCVEQQLKVWSKNQIPLVDGYIHKNGTSMQVIIVAC</sequence>
<reference evidence="1 2" key="1">
    <citation type="journal article" date="2022" name="Hortic Res">
        <title>A haplotype resolved chromosomal level avocado genome allows analysis of novel avocado genes.</title>
        <authorList>
            <person name="Nath O."/>
            <person name="Fletcher S.J."/>
            <person name="Hayward A."/>
            <person name="Shaw L.M."/>
            <person name="Masouleh A.K."/>
            <person name="Furtado A."/>
            <person name="Henry R.J."/>
            <person name="Mitter N."/>
        </authorList>
    </citation>
    <scope>NUCLEOTIDE SEQUENCE [LARGE SCALE GENOMIC DNA]</scope>
    <source>
        <strain evidence="2">cv. Hass</strain>
    </source>
</reference>